<evidence type="ECO:0000256" key="1">
    <source>
        <dbReference type="ARBA" id="ARBA00023015"/>
    </source>
</evidence>
<dbReference type="SMART" id="SM00342">
    <property type="entry name" value="HTH_ARAC"/>
    <property type="match status" value="1"/>
</dbReference>
<proteinExistence type="predicted"/>
<organism evidence="5 6">
    <name type="scientific">Clostridium facile</name>
    <dbReference type="NCBI Taxonomy" id="2763035"/>
    <lineage>
        <taxon>Bacteria</taxon>
        <taxon>Bacillati</taxon>
        <taxon>Bacillota</taxon>
        <taxon>Clostridia</taxon>
        <taxon>Eubacteriales</taxon>
        <taxon>Clostridiaceae</taxon>
        <taxon>Clostridium</taxon>
    </lineage>
</organism>
<evidence type="ECO:0000256" key="2">
    <source>
        <dbReference type="ARBA" id="ARBA00023125"/>
    </source>
</evidence>
<dbReference type="PANTHER" id="PTHR43280:SF28">
    <property type="entry name" value="HTH-TYPE TRANSCRIPTIONAL ACTIVATOR RHAS"/>
    <property type="match status" value="1"/>
</dbReference>
<evidence type="ECO:0000256" key="3">
    <source>
        <dbReference type="ARBA" id="ARBA00023163"/>
    </source>
</evidence>
<dbReference type="SUPFAM" id="SSF46689">
    <property type="entry name" value="Homeodomain-like"/>
    <property type="match status" value="1"/>
</dbReference>
<dbReference type="InterPro" id="IPR011051">
    <property type="entry name" value="RmlC_Cupin_sf"/>
</dbReference>
<dbReference type="InterPro" id="IPR003313">
    <property type="entry name" value="AraC-bd"/>
</dbReference>
<dbReference type="InterPro" id="IPR009057">
    <property type="entry name" value="Homeodomain-like_sf"/>
</dbReference>
<dbReference type="EMBL" id="JACOQK010000001">
    <property type="protein sequence ID" value="MBC5788582.1"/>
    <property type="molecule type" value="Genomic_DNA"/>
</dbReference>
<dbReference type="InterPro" id="IPR014710">
    <property type="entry name" value="RmlC-like_jellyroll"/>
</dbReference>
<evidence type="ECO:0000313" key="5">
    <source>
        <dbReference type="EMBL" id="MBC5788582.1"/>
    </source>
</evidence>
<protein>
    <submittedName>
        <fullName evidence="5">Helix-turn-helix transcriptional regulator</fullName>
    </submittedName>
</protein>
<dbReference type="Pfam" id="PF02311">
    <property type="entry name" value="AraC_binding"/>
    <property type="match status" value="1"/>
</dbReference>
<dbReference type="RefSeq" id="WP_186997056.1">
    <property type="nucleotide sequence ID" value="NZ_JACOQK010000001.1"/>
</dbReference>
<accession>A0ABR7ITU9</accession>
<dbReference type="PROSITE" id="PS01124">
    <property type="entry name" value="HTH_ARAC_FAMILY_2"/>
    <property type="match status" value="1"/>
</dbReference>
<keyword evidence="3" id="KW-0804">Transcription</keyword>
<evidence type="ECO:0000259" key="4">
    <source>
        <dbReference type="PROSITE" id="PS01124"/>
    </source>
</evidence>
<dbReference type="Gene3D" id="1.10.10.60">
    <property type="entry name" value="Homeodomain-like"/>
    <property type="match status" value="2"/>
</dbReference>
<gene>
    <name evidence="5" type="ORF">H8Z77_11260</name>
</gene>
<feature type="domain" description="HTH araC/xylS-type" evidence="4">
    <location>
        <begin position="269"/>
        <end position="366"/>
    </location>
</feature>
<comment type="caution">
    <text evidence="5">The sequence shown here is derived from an EMBL/GenBank/DDBJ whole genome shotgun (WGS) entry which is preliminary data.</text>
</comment>
<dbReference type="Proteomes" id="UP000649151">
    <property type="component" value="Unassembled WGS sequence"/>
</dbReference>
<dbReference type="SUPFAM" id="SSF51182">
    <property type="entry name" value="RmlC-like cupins"/>
    <property type="match status" value="1"/>
</dbReference>
<dbReference type="Pfam" id="PF12833">
    <property type="entry name" value="HTH_18"/>
    <property type="match status" value="1"/>
</dbReference>
<sequence>MEQIAQIDQKIEEIISRLFENPSQNNPVFSREFNGRIQGGLKFPKQVQASDEEPKKQNYVVLTEGKIFGQDDIVVSVECKALNKRNDQFTREALSQMGMEYPIIDRDKIKPLVHKHDFFELFYVYHGGCISTIENQDVSFFAGDICLYNRNAIHSMYVPHDQDLVFNVLIRKNLIVKTSHSIIQGSDLFSQFFIDSLQKPTTKNYLTIQQIQKTTIEFYLKKMVICFFYENNQEYLKSLLICLLYEIERQYRQEMMEQSLDQENNITIVKILQYIEQHCMDLTLETLSEQFHYTPRNMIYYIKKYTNKTFSELIRESKIKKACELLTKTNLTPEQITEQVGYNDRSYLDKLFHQQFGVSMVKYKKKYNHLS</sequence>
<evidence type="ECO:0000313" key="6">
    <source>
        <dbReference type="Proteomes" id="UP000649151"/>
    </source>
</evidence>
<reference evidence="5 6" key="1">
    <citation type="submission" date="2020-08" db="EMBL/GenBank/DDBJ databases">
        <title>Genome public.</title>
        <authorList>
            <person name="Liu C."/>
            <person name="Sun Q."/>
        </authorList>
    </citation>
    <scope>NUCLEOTIDE SEQUENCE [LARGE SCALE GENOMIC DNA]</scope>
    <source>
        <strain evidence="5 6">NSJ-27</strain>
    </source>
</reference>
<name>A0ABR7ITU9_9CLOT</name>
<dbReference type="InterPro" id="IPR018060">
    <property type="entry name" value="HTH_AraC"/>
</dbReference>
<keyword evidence="1" id="KW-0805">Transcription regulation</keyword>
<dbReference type="Gene3D" id="2.60.120.10">
    <property type="entry name" value="Jelly Rolls"/>
    <property type="match status" value="1"/>
</dbReference>
<keyword evidence="6" id="KW-1185">Reference proteome</keyword>
<keyword evidence="2" id="KW-0238">DNA-binding</keyword>
<dbReference type="PANTHER" id="PTHR43280">
    <property type="entry name" value="ARAC-FAMILY TRANSCRIPTIONAL REGULATOR"/>
    <property type="match status" value="1"/>
</dbReference>